<dbReference type="STRING" id="587909.SAMN05421810_110173"/>
<name>A0A1I5ZVX8_9PSEU</name>
<sequence length="275" mass="30983">MTVTSRTVEIRENVFMPRLGFGVYKIPADETTTLVRTAIELGYRGIDTASLYGNERGVGQAVRDCGLPREELFVTTKLWNTEHGYDAALRAFDTSRRELGLDYVDLYLVHWPQPRLDRYVETWRALEKILADGGARAIGVSNFQAPHLERLLAETDIPPAVNQVELHPWLQQAALRDFHQRHGIVTEAWRPLGGGPELFAEEVVRTVAQKHGRTPAQVVLRWHLEMGHVVIPKSAHSERIAENAAILDFELDSQDIAGFATLERGQRLGPHPDET</sequence>
<dbReference type="OrthoDB" id="9804790at2"/>
<accession>A0A1I5ZVX8</accession>
<evidence type="ECO:0000259" key="7">
    <source>
        <dbReference type="Pfam" id="PF00248"/>
    </source>
</evidence>
<dbReference type="GO" id="GO:0016616">
    <property type="term" value="F:oxidoreductase activity, acting on the CH-OH group of donors, NAD or NADP as acceptor"/>
    <property type="evidence" value="ECO:0007669"/>
    <property type="project" value="UniProtKB-ARBA"/>
</dbReference>
<dbReference type="PANTHER" id="PTHR43827">
    <property type="entry name" value="2,5-DIKETO-D-GLUCONIC ACID REDUCTASE"/>
    <property type="match status" value="1"/>
</dbReference>
<evidence type="ECO:0000313" key="9">
    <source>
        <dbReference type="Proteomes" id="UP000198727"/>
    </source>
</evidence>
<evidence type="ECO:0000256" key="6">
    <source>
        <dbReference type="PIRSR" id="PIRSR000097-3"/>
    </source>
</evidence>
<comment type="similarity">
    <text evidence="1">Belongs to the aldo/keto reductase family.</text>
</comment>
<protein>
    <submittedName>
        <fullName evidence="8">Aldo/keto reductase</fullName>
    </submittedName>
</protein>
<dbReference type="InterPro" id="IPR023210">
    <property type="entry name" value="NADP_OxRdtase_dom"/>
</dbReference>
<reference evidence="9" key="1">
    <citation type="submission" date="2016-10" db="EMBL/GenBank/DDBJ databases">
        <authorList>
            <person name="Varghese N."/>
            <person name="Submissions S."/>
        </authorList>
    </citation>
    <scope>NUCLEOTIDE SEQUENCE [LARGE SCALE GENOMIC DNA]</scope>
    <source>
        <strain evidence="9">CGMCC 4.5579</strain>
    </source>
</reference>
<dbReference type="PIRSF" id="PIRSF000097">
    <property type="entry name" value="AKR"/>
    <property type="match status" value="1"/>
</dbReference>
<dbReference type="PANTHER" id="PTHR43827:SF3">
    <property type="entry name" value="NADP-DEPENDENT OXIDOREDUCTASE DOMAIN-CONTAINING PROTEIN"/>
    <property type="match status" value="1"/>
</dbReference>
<dbReference type="SUPFAM" id="SSF51430">
    <property type="entry name" value="NAD(P)-linked oxidoreductase"/>
    <property type="match status" value="1"/>
</dbReference>
<dbReference type="PROSITE" id="PS00062">
    <property type="entry name" value="ALDOKETO_REDUCTASE_2"/>
    <property type="match status" value="1"/>
</dbReference>
<dbReference type="InterPro" id="IPR020471">
    <property type="entry name" value="AKR"/>
</dbReference>
<evidence type="ECO:0000256" key="4">
    <source>
        <dbReference type="PIRSR" id="PIRSR000097-1"/>
    </source>
</evidence>
<dbReference type="PROSITE" id="PS00063">
    <property type="entry name" value="ALDOKETO_REDUCTASE_3"/>
    <property type="match status" value="1"/>
</dbReference>
<feature type="binding site" evidence="5">
    <location>
        <position position="110"/>
    </location>
    <ligand>
        <name>substrate</name>
    </ligand>
</feature>
<gene>
    <name evidence="8" type="ORF">SAMN05421810_110173</name>
</gene>
<dbReference type="FunFam" id="3.20.20.100:FF:000015">
    <property type="entry name" value="Oxidoreductase, aldo/keto reductase family"/>
    <property type="match status" value="1"/>
</dbReference>
<dbReference type="InterPro" id="IPR018170">
    <property type="entry name" value="Aldo/ket_reductase_CS"/>
</dbReference>
<proteinExistence type="inferred from homology"/>
<keyword evidence="9" id="KW-1185">Reference proteome</keyword>
<dbReference type="EMBL" id="FOWW01000010">
    <property type="protein sequence ID" value="SFQ60611.1"/>
    <property type="molecule type" value="Genomic_DNA"/>
</dbReference>
<evidence type="ECO:0000256" key="1">
    <source>
        <dbReference type="ARBA" id="ARBA00007905"/>
    </source>
</evidence>
<organism evidence="8 9">
    <name type="scientific">Amycolatopsis arida</name>
    <dbReference type="NCBI Taxonomy" id="587909"/>
    <lineage>
        <taxon>Bacteria</taxon>
        <taxon>Bacillati</taxon>
        <taxon>Actinomycetota</taxon>
        <taxon>Actinomycetes</taxon>
        <taxon>Pseudonocardiales</taxon>
        <taxon>Pseudonocardiaceae</taxon>
        <taxon>Amycolatopsis</taxon>
    </lineage>
</organism>
<evidence type="ECO:0000256" key="5">
    <source>
        <dbReference type="PIRSR" id="PIRSR000097-2"/>
    </source>
</evidence>
<dbReference type="Proteomes" id="UP000198727">
    <property type="component" value="Unassembled WGS sequence"/>
</dbReference>
<evidence type="ECO:0000313" key="8">
    <source>
        <dbReference type="EMBL" id="SFQ60611.1"/>
    </source>
</evidence>
<dbReference type="InterPro" id="IPR036812">
    <property type="entry name" value="NAD(P)_OxRdtase_dom_sf"/>
</dbReference>
<dbReference type="Gene3D" id="3.20.20.100">
    <property type="entry name" value="NADP-dependent oxidoreductase domain"/>
    <property type="match status" value="1"/>
</dbReference>
<keyword evidence="3" id="KW-0560">Oxidoreductase</keyword>
<feature type="domain" description="NADP-dependent oxidoreductase" evidence="7">
    <location>
        <begin position="25"/>
        <end position="258"/>
    </location>
</feature>
<dbReference type="PRINTS" id="PR00069">
    <property type="entry name" value="ALDKETRDTASE"/>
</dbReference>
<evidence type="ECO:0000256" key="2">
    <source>
        <dbReference type="ARBA" id="ARBA00022857"/>
    </source>
</evidence>
<dbReference type="Pfam" id="PF00248">
    <property type="entry name" value="Aldo_ket_red"/>
    <property type="match status" value="1"/>
</dbReference>
<keyword evidence="2" id="KW-0521">NADP</keyword>
<dbReference type="AlphaFoldDB" id="A0A1I5ZVX8"/>
<dbReference type="RefSeq" id="WP_092534977.1">
    <property type="nucleotide sequence ID" value="NZ_FOWW01000010.1"/>
</dbReference>
<feature type="active site" description="Proton donor" evidence="4">
    <location>
        <position position="52"/>
    </location>
</feature>
<feature type="site" description="Lowers pKa of active site Tyr" evidence="6">
    <location>
        <position position="77"/>
    </location>
</feature>
<evidence type="ECO:0000256" key="3">
    <source>
        <dbReference type="ARBA" id="ARBA00023002"/>
    </source>
</evidence>